<dbReference type="Proteomes" id="UP001604336">
    <property type="component" value="Unassembled WGS sequence"/>
</dbReference>
<accession>A0ABD1TI45</accession>
<sequence>MVIGCDTSHYRILHGTISQNILPVCNFDLEFVYMLSGWKGYARDSKALSDALSRNNELEVPQGRIESGQARSDPPRDPRRIGNIRPDPPHGSTDREFFAPFGSGIHRVRGGSSIFAIPNRHRGSPI</sequence>
<feature type="region of interest" description="Disordered" evidence="1">
    <location>
        <begin position="54"/>
        <end position="98"/>
    </location>
</feature>
<protein>
    <submittedName>
        <fullName evidence="2">DDE Tnp4 domain-containing protein</fullName>
    </submittedName>
</protein>
<dbReference type="AlphaFoldDB" id="A0ABD1TI45"/>
<proteinExistence type="predicted"/>
<gene>
    <name evidence="2" type="ORF">Adt_17987</name>
</gene>
<name>A0ABD1TI45_9LAMI</name>
<comment type="caution">
    <text evidence="2">The sequence shown here is derived from an EMBL/GenBank/DDBJ whole genome shotgun (WGS) entry which is preliminary data.</text>
</comment>
<keyword evidence="3" id="KW-1185">Reference proteome</keyword>
<evidence type="ECO:0000313" key="3">
    <source>
        <dbReference type="Proteomes" id="UP001604336"/>
    </source>
</evidence>
<evidence type="ECO:0000256" key="1">
    <source>
        <dbReference type="SAM" id="MobiDB-lite"/>
    </source>
</evidence>
<reference evidence="3" key="1">
    <citation type="submission" date="2024-07" db="EMBL/GenBank/DDBJ databases">
        <title>Two chromosome-level genome assemblies of Korean endemic species Abeliophyllum distichum and Forsythia ovata (Oleaceae).</title>
        <authorList>
            <person name="Jang H."/>
        </authorList>
    </citation>
    <scope>NUCLEOTIDE SEQUENCE [LARGE SCALE GENOMIC DNA]</scope>
</reference>
<evidence type="ECO:0000313" key="2">
    <source>
        <dbReference type="EMBL" id="KAL2512387.1"/>
    </source>
</evidence>
<organism evidence="2 3">
    <name type="scientific">Abeliophyllum distichum</name>
    <dbReference type="NCBI Taxonomy" id="126358"/>
    <lineage>
        <taxon>Eukaryota</taxon>
        <taxon>Viridiplantae</taxon>
        <taxon>Streptophyta</taxon>
        <taxon>Embryophyta</taxon>
        <taxon>Tracheophyta</taxon>
        <taxon>Spermatophyta</taxon>
        <taxon>Magnoliopsida</taxon>
        <taxon>eudicotyledons</taxon>
        <taxon>Gunneridae</taxon>
        <taxon>Pentapetalae</taxon>
        <taxon>asterids</taxon>
        <taxon>lamiids</taxon>
        <taxon>Lamiales</taxon>
        <taxon>Oleaceae</taxon>
        <taxon>Forsythieae</taxon>
        <taxon>Abeliophyllum</taxon>
    </lineage>
</organism>
<dbReference type="EMBL" id="JBFOLK010000005">
    <property type="protein sequence ID" value="KAL2512387.1"/>
    <property type="molecule type" value="Genomic_DNA"/>
</dbReference>